<feature type="region of interest" description="Disordered" evidence="1">
    <location>
        <begin position="146"/>
        <end position="227"/>
    </location>
</feature>
<gene>
    <name evidence="2" type="ORF">MYCIT1_LOCUS17727</name>
    <name evidence="3" type="ORF">MYCIT1_LOCUS18707</name>
</gene>
<name>A0AAD2HBS3_9AGAR</name>
<keyword evidence="4" id="KW-1185">Reference proteome</keyword>
<protein>
    <submittedName>
        <fullName evidence="2">Uncharacterized protein</fullName>
    </submittedName>
</protein>
<dbReference type="EMBL" id="CAVNYO010000186">
    <property type="protein sequence ID" value="CAK5272803.1"/>
    <property type="molecule type" value="Genomic_DNA"/>
</dbReference>
<dbReference type="PANTHER" id="PTHR15276:SF0">
    <property type="entry name" value="COILED-COIL DOMAIN-CONTAINING PROTEIN 6"/>
    <property type="match status" value="1"/>
</dbReference>
<feature type="compositionally biased region" description="Acidic residues" evidence="1">
    <location>
        <begin position="366"/>
        <end position="375"/>
    </location>
</feature>
<evidence type="ECO:0000313" key="2">
    <source>
        <dbReference type="EMBL" id="CAK5272161.1"/>
    </source>
</evidence>
<evidence type="ECO:0000256" key="1">
    <source>
        <dbReference type="SAM" id="MobiDB-lite"/>
    </source>
</evidence>
<feature type="compositionally biased region" description="Low complexity" evidence="1">
    <location>
        <begin position="317"/>
        <end position="334"/>
    </location>
</feature>
<feature type="compositionally biased region" description="Low complexity" evidence="1">
    <location>
        <begin position="278"/>
        <end position="288"/>
    </location>
</feature>
<dbReference type="InterPro" id="IPR019152">
    <property type="entry name" value="DUF2046"/>
</dbReference>
<dbReference type="EMBL" id="CAVNYO010000181">
    <property type="protein sequence ID" value="CAK5272161.1"/>
    <property type="molecule type" value="Genomic_DNA"/>
</dbReference>
<sequence>MSVSPPIRRLSTGSATKEELINAYEAEEERITNVLYKRLEQLKEEKIELENTLEAESESHVNRLTRELAALRADRQQPSSSALPLSPADPSTDAMIATLQRENEMLRSRLADMERENVHSSRLSEVYREELIEHRTRLGLPVDHLVSPADPFSEPTHQRPPSATSSAFSSSTSSPTNSVFRYSRPSNGVPIPRPASQFRRQDSHDTSDVSTPLSHSPSSASDVFSGFSSSSSANAVSASFASVNSALTSPPTSFNPNAVTFAVPSRGLTYPSVPPPSLSSSFGSPTVSYHMQQHRDPLHSPVEPPSRRSSVRRGARVVESGSLRGTSRSLSQGRSVERGGRVAETGQLVPRSHAEGHTLASTTEVDGIEVDGIDE</sequence>
<evidence type="ECO:0000313" key="3">
    <source>
        <dbReference type="EMBL" id="CAK5272803.1"/>
    </source>
</evidence>
<dbReference type="Proteomes" id="UP001295794">
    <property type="component" value="Unassembled WGS sequence"/>
</dbReference>
<dbReference type="Pfam" id="PF09755">
    <property type="entry name" value="DUF2046"/>
    <property type="match status" value="1"/>
</dbReference>
<dbReference type="AlphaFoldDB" id="A0AAD2HBS3"/>
<feature type="compositionally biased region" description="Low complexity" evidence="1">
    <location>
        <begin position="78"/>
        <end position="91"/>
    </location>
</feature>
<feature type="region of interest" description="Disordered" evidence="1">
    <location>
        <begin position="273"/>
        <end position="375"/>
    </location>
</feature>
<accession>A0AAD2HBS3</accession>
<comment type="caution">
    <text evidence="2">The sequence shown here is derived from an EMBL/GenBank/DDBJ whole genome shotgun (WGS) entry which is preliminary data.</text>
</comment>
<feature type="compositionally biased region" description="Low complexity" evidence="1">
    <location>
        <begin position="160"/>
        <end position="178"/>
    </location>
</feature>
<dbReference type="PANTHER" id="PTHR15276">
    <property type="entry name" value="H4 D10S170 PROTEIN-RELATED"/>
    <property type="match status" value="1"/>
</dbReference>
<organism evidence="2 4">
    <name type="scientific">Mycena citricolor</name>
    <dbReference type="NCBI Taxonomy" id="2018698"/>
    <lineage>
        <taxon>Eukaryota</taxon>
        <taxon>Fungi</taxon>
        <taxon>Dikarya</taxon>
        <taxon>Basidiomycota</taxon>
        <taxon>Agaricomycotina</taxon>
        <taxon>Agaricomycetes</taxon>
        <taxon>Agaricomycetidae</taxon>
        <taxon>Agaricales</taxon>
        <taxon>Marasmiineae</taxon>
        <taxon>Mycenaceae</taxon>
        <taxon>Mycena</taxon>
    </lineage>
</organism>
<evidence type="ECO:0000313" key="4">
    <source>
        <dbReference type="Proteomes" id="UP001295794"/>
    </source>
</evidence>
<feature type="region of interest" description="Disordered" evidence="1">
    <location>
        <begin position="72"/>
        <end position="91"/>
    </location>
</feature>
<reference evidence="2" key="1">
    <citation type="submission" date="2023-11" db="EMBL/GenBank/DDBJ databases">
        <authorList>
            <person name="De Vega J J."/>
            <person name="De Vega J J."/>
        </authorList>
    </citation>
    <scope>NUCLEOTIDE SEQUENCE</scope>
</reference>
<feature type="compositionally biased region" description="Low complexity" evidence="1">
    <location>
        <begin position="208"/>
        <end position="227"/>
    </location>
</feature>
<proteinExistence type="predicted"/>